<proteinExistence type="predicted"/>
<dbReference type="Proteomes" id="UP001355298">
    <property type="component" value="Unassembled WGS sequence"/>
</dbReference>
<gene>
    <name evidence="2" type="ORF">VOP03_01450</name>
</gene>
<keyword evidence="1" id="KW-0732">Signal</keyword>
<reference evidence="2 3" key="1">
    <citation type="submission" date="2024-01" db="EMBL/GenBank/DDBJ databases">
        <title>The strains designed SYSU M86414 and SYSU M84420 isolated from the marine sediment in San Sha City (Hainan Province, China).</title>
        <authorList>
            <person name="Guo D."/>
        </authorList>
    </citation>
    <scope>NUCLEOTIDE SEQUENCE [LARGE SCALE GENOMIC DNA]</scope>
    <source>
        <strain evidence="2 3">SYSU M84420</strain>
    </source>
</reference>
<protein>
    <submittedName>
        <fullName evidence="2">Porin</fullName>
    </submittedName>
</protein>
<comment type="caution">
    <text evidence="2">The sequence shown here is derived from an EMBL/GenBank/DDBJ whole genome shotgun (WGS) entry which is preliminary data.</text>
</comment>
<feature type="signal peptide" evidence="1">
    <location>
        <begin position="1"/>
        <end position="23"/>
    </location>
</feature>
<keyword evidence="3" id="KW-1185">Reference proteome</keyword>
<sequence length="404" mass="46118">MNTKKLALIGFFLIFTYAQFSYAQEISSTKFGKGLLNIVGKDSTWSMKVGTRMQILSNFSWTDNGENKFASPEQNFLVRRARLKFDGFAYSPKLKYKIELGLSNRDLSGGSEFTRNTPRYILDAVVMWNFYQNFELWFGQTKLPGNIERVISSGNLQQVDRSLLNSRFTIDRDMGFQLRHHFYLGNKFLVREKFALSQGDGRNVTEGNLGGHQYTTRLELLPFGRFTAKGDYKGADLSREATPKLMVAATYDLNNNAVKTRSNMGNFMFNDTGLYQTNISTLFLDFMFKYNGFSLMGEYANRDADNPIAVNSDNTETGDVVQVGRGLNLQSGYLFKNNWEVSARYTNIKLDYGITGKTPETQYTLGLSKYIVGHKLKVQSDLSYLNIDDGFDTLMYRLQVEVHF</sequence>
<dbReference type="InterPro" id="IPR010870">
    <property type="entry name" value="Porin_O/P"/>
</dbReference>
<dbReference type="InterPro" id="IPR023614">
    <property type="entry name" value="Porin_dom_sf"/>
</dbReference>
<dbReference type="RefSeq" id="WP_326276811.1">
    <property type="nucleotide sequence ID" value="NZ_JAYKYV010000001.1"/>
</dbReference>
<dbReference type="SUPFAM" id="SSF56935">
    <property type="entry name" value="Porins"/>
    <property type="match status" value="1"/>
</dbReference>
<evidence type="ECO:0000256" key="1">
    <source>
        <dbReference type="SAM" id="SignalP"/>
    </source>
</evidence>
<feature type="chain" id="PRO_5045137345" evidence="1">
    <location>
        <begin position="24"/>
        <end position="404"/>
    </location>
</feature>
<accession>A0ABU6ILM3</accession>
<dbReference type="Pfam" id="PF07396">
    <property type="entry name" value="Porin_O_P"/>
    <property type="match status" value="1"/>
</dbReference>
<dbReference type="EMBL" id="JAYMGW010000001">
    <property type="protein sequence ID" value="MEC4263999.1"/>
    <property type="molecule type" value="Genomic_DNA"/>
</dbReference>
<organism evidence="2 3">
    <name type="scientific">Flagellimonas halotolerans</name>
    <dbReference type="NCBI Taxonomy" id="3112164"/>
    <lineage>
        <taxon>Bacteria</taxon>
        <taxon>Pseudomonadati</taxon>
        <taxon>Bacteroidota</taxon>
        <taxon>Flavobacteriia</taxon>
        <taxon>Flavobacteriales</taxon>
        <taxon>Flavobacteriaceae</taxon>
        <taxon>Flagellimonas</taxon>
    </lineage>
</organism>
<dbReference type="Gene3D" id="2.40.160.10">
    <property type="entry name" value="Porin"/>
    <property type="match status" value="1"/>
</dbReference>
<evidence type="ECO:0000313" key="3">
    <source>
        <dbReference type="Proteomes" id="UP001355298"/>
    </source>
</evidence>
<evidence type="ECO:0000313" key="2">
    <source>
        <dbReference type="EMBL" id="MEC4263999.1"/>
    </source>
</evidence>
<name>A0ABU6ILM3_9FLAO</name>